<reference evidence="2 3" key="1">
    <citation type="submission" date="2023-03" db="EMBL/GenBank/DDBJ databases">
        <title>High-quality genome of Scylla paramamosain provides insights in environmental adaptation.</title>
        <authorList>
            <person name="Zhang L."/>
        </authorList>
    </citation>
    <scope>NUCLEOTIDE SEQUENCE [LARGE SCALE GENOMIC DNA]</scope>
    <source>
        <strain evidence="2">LZ_2023a</strain>
        <tissue evidence="2">Muscle</tissue>
    </source>
</reference>
<sequence>MAASEDNPHLTLRPDLPPDLPPDLGPDLELGRHYVKGQQVNVTEDLRHEFKGHRSISVFDLPSRWSVGGMMNTGVGGTVYLGVSDAGRVVGLPLTGSVWTPQDACSSTAQTATTPRSWRHSGPTSTRCIDSPWIGGCL</sequence>
<organism evidence="2 3">
    <name type="scientific">Scylla paramamosain</name>
    <name type="common">Mud crab</name>
    <dbReference type="NCBI Taxonomy" id="85552"/>
    <lineage>
        <taxon>Eukaryota</taxon>
        <taxon>Metazoa</taxon>
        <taxon>Ecdysozoa</taxon>
        <taxon>Arthropoda</taxon>
        <taxon>Crustacea</taxon>
        <taxon>Multicrustacea</taxon>
        <taxon>Malacostraca</taxon>
        <taxon>Eumalacostraca</taxon>
        <taxon>Eucarida</taxon>
        <taxon>Decapoda</taxon>
        <taxon>Pleocyemata</taxon>
        <taxon>Brachyura</taxon>
        <taxon>Eubrachyura</taxon>
        <taxon>Portunoidea</taxon>
        <taxon>Portunidae</taxon>
        <taxon>Portuninae</taxon>
        <taxon>Scylla</taxon>
    </lineage>
</organism>
<comment type="caution">
    <text evidence="2">The sequence shown here is derived from an EMBL/GenBank/DDBJ whole genome shotgun (WGS) entry which is preliminary data.</text>
</comment>
<evidence type="ECO:0000313" key="2">
    <source>
        <dbReference type="EMBL" id="KAK8392617.1"/>
    </source>
</evidence>
<gene>
    <name evidence="2" type="ORF">O3P69_014797</name>
</gene>
<dbReference type="Proteomes" id="UP001487740">
    <property type="component" value="Unassembled WGS sequence"/>
</dbReference>
<feature type="region of interest" description="Disordered" evidence="1">
    <location>
        <begin position="1"/>
        <end position="25"/>
    </location>
</feature>
<name>A0AAW0U1F8_SCYPA</name>
<evidence type="ECO:0008006" key="4">
    <source>
        <dbReference type="Google" id="ProtNLM"/>
    </source>
</evidence>
<keyword evidence="3" id="KW-1185">Reference proteome</keyword>
<dbReference type="EMBL" id="JARAKH010000022">
    <property type="protein sequence ID" value="KAK8392617.1"/>
    <property type="molecule type" value="Genomic_DNA"/>
</dbReference>
<evidence type="ECO:0000313" key="3">
    <source>
        <dbReference type="Proteomes" id="UP001487740"/>
    </source>
</evidence>
<protein>
    <recommendedName>
        <fullName evidence="4">Schlafen AlbA-2 domain-containing protein</fullName>
    </recommendedName>
</protein>
<evidence type="ECO:0000256" key="1">
    <source>
        <dbReference type="SAM" id="MobiDB-lite"/>
    </source>
</evidence>
<dbReference type="AlphaFoldDB" id="A0AAW0U1F8"/>
<proteinExistence type="predicted"/>
<accession>A0AAW0U1F8</accession>
<feature type="compositionally biased region" description="Pro residues" evidence="1">
    <location>
        <begin position="15"/>
        <end position="24"/>
    </location>
</feature>